<dbReference type="InterPro" id="IPR031025">
    <property type="entry name" value="LruC_dom"/>
</dbReference>
<dbReference type="InterPro" id="IPR032295">
    <property type="entry name" value="DUF4842"/>
</dbReference>
<feature type="domain" description="DUF4842" evidence="2">
    <location>
        <begin position="361"/>
        <end position="566"/>
    </location>
</feature>
<name>A0ABT5KGF8_9BURK</name>
<reference evidence="3 4" key="1">
    <citation type="submission" date="2022-10" db="EMBL/GenBank/DDBJ databases">
        <title>Paucibacter sp. hw1 Genome sequencing.</title>
        <authorList>
            <person name="Park S."/>
        </authorList>
    </citation>
    <scope>NUCLEOTIDE SEQUENCE [LARGE SCALE GENOMIC DNA]</scope>
    <source>
        <strain evidence="4">hw1</strain>
    </source>
</reference>
<comment type="caution">
    <text evidence="3">The sequence shown here is derived from an EMBL/GenBank/DDBJ whole genome shotgun (WGS) entry which is preliminary data.</text>
</comment>
<evidence type="ECO:0000259" key="2">
    <source>
        <dbReference type="Pfam" id="PF16130"/>
    </source>
</evidence>
<keyword evidence="4" id="KW-1185">Reference proteome</keyword>
<dbReference type="EMBL" id="JAQQXT010000009">
    <property type="protein sequence ID" value="MDC8772986.1"/>
    <property type="molecule type" value="Genomic_DNA"/>
</dbReference>
<dbReference type="Pfam" id="PF16130">
    <property type="entry name" value="DUF4842"/>
    <property type="match status" value="1"/>
</dbReference>
<protein>
    <submittedName>
        <fullName evidence="3">LruC domain-containing protein</fullName>
    </submittedName>
</protein>
<dbReference type="InterPro" id="IPR025193">
    <property type="entry name" value="DUF4114"/>
</dbReference>
<feature type="domain" description="DUF4114" evidence="1">
    <location>
        <begin position="171"/>
        <end position="273"/>
    </location>
</feature>
<proteinExistence type="predicted"/>
<evidence type="ECO:0000313" key="3">
    <source>
        <dbReference type="EMBL" id="MDC8772986.1"/>
    </source>
</evidence>
<sequence>MELRTPLKFVAAATAVGLLSAYTSVGGLINWVYFGTPLSNLHYNTSTGGPTIQEYSRLLPAELPPMPADLLSKVRYTLPEGRDIRLNAQGLIPDSDDKTNVRFTENAEVWVTFVTEGAGYRNSVGYFVYDPLNPPTRPSQVQEKIIFVNASTSTPLDSVGTYQNTVKLGSFTAGQALGFVIISDGFSASGRLLNGVRTSGVKDNANPAWIFYTLRQLNPEASSAQNLNVHTVMLKDASDASEGYQRLVIGFEDINRETGGDHDFNDVVLAVHVTPRRAIQNLTTLQQLVSATDLDSDGDGVKDALDEFPNDATRAFSRYYPGADSWGTLAYEDQWPQRGDYDMNDVVLRYRTREIMNAARQVVALDVDYRLEARGGINASGFGLHLPGIARGAVASATLSSGGGAALALSPEQGQTEASFIVFASNQAPMPLPTLANCGFANTQKGCPVTPAVPFKLSVNFAQPLASTLFASPYNPFIFSAAARGKEIHLPGKAPTALADASWFGQGLDRTVRNTSFTYMDAQRRPWALDLPVAWVWPAELNDLLTCYPRFADWATSAGVNARDWYVSGQISSCLYSAN</sequence>
<accession>A0ABT5KGF8</accession>
<organism evidence="3 4">
    <name type="scientific">Roseateles albus</name>
    <dbReference type="NCBI Taxonomy" id="2987525"/>
    <lineage>
        <taxon>Bacteria</taxon>
        <taxon>Pseudomonadati</taxon>
        <taxon>Pseudomonadota</taxon>
        <taxon>Betaproteobacteria</taxon>
        <taxon>Burkholderiales</taxon>
        <taxon>Sphaerotilaceae</taxon>
        <taxon>Roseateles</taxon>
    </lineage>
</organism>
<dbReference type="RefSeq" id="WP_273601161.1">
    <property type="nucleotide sequence ID" value="NZ_JAQQXT010000009.1"/>
</dbReference>
<evidence type="ECO:0000313" key="4">
    <source>
        <dbReference type="Proteomes" id="UP001221189"/>
    </source>
</evidence>
<dbReference type="Proteomes" id="UP001221189">
    <property type="component" value="Unassembled WGS sequence"/>
</dbReference>
<gene>
    <name evidence="3" type="ORF">PRZ03_15475</name>
</gene>
<dbReference type="Pfam" id="PF13448">
    <property type="entry name" value="DUF4114"/>
    <property type="match status" value="1"/>
</dbReference>
<dbReference type="NCBIfam" id="TIGR04456">
    <property type="entry name" value="LruC_dom"/>
    <property type="match status" value="1"/>
</dbReference>
<evidence type="ECO:0000259" key="1">
    <source>
        <dbReference type="Pfam" id="PF13448"/>
    </source>
</evidence>